<feature type="compositionally biased region" description="Polar residues" evidence="1">
    <location>
        <begin position="1"/>
        <end position="18"/>
    </location>
</feature>
<organism evidence="2 3">
    <name type="scientific">Solea senegalensis</name>
    <name type="common">Senegalese sole</name>
    <dbReference type="NCBI Taxonomy" id="28829"/>
    <lineage>
        <taxon>Eukaryota</taxon>
        <taxon>Metazoa</taxon>
        <taxon>Chordata</taxon>
        <taxon>Craniata</taxon>
        <taxon>Vertebrata</taxon>
        <taxon>Euteleostomi</taxon>
        <taxon>Actinopterygii</taxon>
        <taxon>Neopterygii</taxon>
        <taxon>Teleostei</taxon>
        <taxon>Neoteleostei</taxon>
        <taxon>Acanthomorphata</taxon>
        <taxon>Carangaria</taxon>
        <taxon>Pleuronectiformes</taxon>
        <taxon>Pleuronectoidei</taxon>
        <taxon>Soleidae</taxon>
        <taxon>Solea</taxon>
    </lineage>
</organism>
<accession>A0AAV6QN90</accession>
<name>A0AAV6QN90_SOLSE</name>
<comment type="caution">
    <text evidence="2">The sequence shown here is derived from an EMBL/GenBank/DDBJ whole genome shotgun (WGS) entry which is preliminary data.</text>
</comment>
<keyword evidence="3" id="KW-1185">Reference proteome</keyword>
<dbReference type="AlphaFoldDB" id="A0AAV6QN90"/>
<proteinExistence type="predicted"/>
<protein>
    <submittedName>
        <fullName evidence="2">Uncharacterized protein</fullName>
    </submittedName>
</protein>
<dbReference type="EMBL" id="JAGKHQ010000016">
    <property type="protein sequence ID" value="KAG7494909.1"/>
    <property type="molecule type" value="Genomic_DNA"/>
</dbReference>
<reference evidence="2 3" key="1">
    <citation type="journal article" date="2021" name="Sci. Rep.">
        <title>Chromosome anchoring in Senegalese sole (Solea senegalensis) reveals sex-associated markers and genome rearrangements in flatfish.</title>
        <authorList>
            <person name="Guerrero-Cozar I."/>
            <person name="Gomez-Garrido J."/>
            <person name="Berbel C."/>
            <person name="Martinez-Blanch J.F."/>
            <person name="Alioto T."/>
            <person name="Claros M.G."/>
            <person name="Gagnaire P.A."/>
            <person name="Manchado M."/>
        </authorList>
    </citation>
    <scope>NUCLEOTIDE SEQUENCE [LARGE SCALE GENOMIC DNA]</scope>
    <source>
        <strain evidence="2">Sse05_10M</strain>
    </source>
</reference>
<gene>
    <name evidence="2" type="ORF">JOB18_039635</name>
</gene>
<feature type="region of interest" description="Disordered" evidence="1">
    <location>
        <begin position="1"/>
        <end position="33"/>
    </location>
</feature>
<evidence type="ECO:0000313" key="3">
    <source>
        <dbReference type="Proteomes" id="UP000693946"/>
    </source>
</evidence>
<evidence type="ECO:0000256" key="1">
    <source>
        <dbReference type="SAM" id="MobiDB-lite"/>
    </source>
</evidence>
<sequence>MTTAASVSTDRSTETITLTKRETSTNESQTMVSAGADENETLCASRCAPDTRSPPCAYSLHLWIKPCVLLIATEETQGLTSNT</sequence>
<dbReference type="Proteomes" id="UP000693946">
    <property type="component" value="Linkage Group LG4"/>
</dbReference>
<evidence type="ECO:0000313" key="2">
    <source>
        <dbReference type="EMBL" id="KAG7494909.1"/>
    </source>
</evidence>